<evidence type="ECO:0000256" key="1">
    <source>
        <dbReference type="RuleBase" id="RU363098"/>
    </source>
</evidence>
<feature type="domain" description="RDRP core" evidence="2">
    <location>
        <begin position="416"/>
        <end position="1013"/>
    </location>
</feature>
<dbReference type="PANTHER" id="PTHR23079">
    <property type="entry name" value="RNA-DEPENDENT RNA POLYMERASE"/>
    <property type="match status" value="1"/>
</dbReference>
<dbReference type="AlphaFoldDB" id="A0A164UCP4"/>
<name>A0A164UCP4_9AGAM</name>
<evidence type="ECO:0000313" key="4">
    <source>
        <dbReference type="Proteomes" id="UP000076722"/>
    </source>
</evidence>
<comment type="similarity">
    <text evidence="1">Belongs to the RdRP family.</text>
</comment>
<accession>A0A164UCP4</accession>
<dbReference type="STRING" id="1314777.A0A164UCP4"/>
<sequence>MDIFLQHISFHASEEDVVHALQNILHQAPFQNPLEPLLNFHVRLFPDKRGCQKHAGSGLLTLSSPELGQQLLSYYTELPKSSGMFTVKGRAFVCSASQLEPRQDVLQRLSCLPFTDTHQPSQTHPPLRSPSEKVNLTCIQFGFEAQGVFSSEWERQLPERSGFLIFDDDRREIRISMIKDINTLENIAIPYNRIKWSGKMSDDDTHSLFFSLECSPVLERQQIHGTQDAQRKRISFFDEQHRAVAPFTMLSVRLELHASSDLHTFLHQAGGGRITQPQNFPHVVEKLSLFSPEVLNELTDWLADISWEVAFQCSALLHNSIVHPRELLSLRDEIAVLCSNRIPEVVASILQDVSLRLISQTDENEPRDLRKTLQLAKVSASSSFRPRPASLSSLSTPSEPCTQVHKGLTDCWHVRVTPTAFLLEGPYPDRSNRVLRFYKNHHTHFLRVSFEDEARLQYRFDRDLSTEEFVNHRVGGLLKNGFCLGGRHFQFLAFSMSALHEHTVWFMQPFHDPTTGNFIDANIIREDLGIFETGLMRCPARYAARISQAFTTTDASITLNPDEVSLIRDIEHNISDKTYTFTDGVGTCSQMLAEDIWEALQNKRKSCSLEKHCPSVYQIRYQGAKGMISVDHRLYGRSLRLRPSMLKFNAPHSQHVEIARAFTRPSVMFLNRPLIMLLEGLGVPAESFLELQRAAVQEVNDSTKNLKTAARLLENYGLGYSFRMIPVLLELQQLHLTNSTKSDDNAPFIEDSFLQRMLVLAQNHILREFKTHARVAVPGSWNLVGVADVFDQLKENEIFACVKDQQSNEIQYLQGQVLISRSPQIHPGDVQLVTAIGKPELDSPLSEAGLVNCIVFPCRGNRPLPSCLGGGDLDGDTYIITSRAELFPTRCFPPGTYEPAPKRFLDRPATIEDIADFVCDYINADHLGMIATKWLTIADQTGNILDKDCMTLAKLHSDAVDFQKSGTPIDLKAVPKARHRRKPDWAAPETLDVKSSKDYYISHSAVGRLYRDVTLPPAPSLSLNRITETEGSDLDSDVKKSREDNLSRTLRLRIQGLINVTTDDGNPERLFSSYVSQLRYIAATYSITPREPLTEEELVIGTISAKTTQPRLRRSRMAQFRDQTQHLVDFVREELEGYGDATSERWLFSSWEAWEFAKSKETVFGAKSFGWIAMGSLFDAITAIEEATEVEVE</sequence>
<dbReference type="InterPro" id="IPR007855">
    <property type="entry name" value="RDRP"/>
</dbReference>
<reference evidence="3 4" key="1">
    <citation type="journal article" date="2016" name="Mol. Biol. Evol.">
        <title>Comparative Genomics of Early-Diverging Mushroom-Forming Fungi Provides Insights into the Origins of Lignocellulose Decay Capabilities.</title>
        <authorList>
            <person name="Nagy L.G."/>
            <person name="Riley R."/>
            <person name="Tritt A."/>
            <person name="Adam C."/>
            <person name="Daum C."/>
            <person name="Floudas D."/>
            <person name="Sun H."/>
            <person name="Yadav J.S."/>
            <person name="Pangilinan J."/>
            <person name="Larsson K.H."/>
            <person name="Matsuura K."/>
            <person name="Barry K."/>
            <person name="Labutti K."/>
            <person name="Kuo R."/>
            <person name="Ohm R.A."/>
            <person name="Bhattacharya S.S."/>
            <person name="Shirouzu T."/>
            <person name="Yoshinaga Y."/>
            <person name="Martin F.M."/>
            <person name="Grigoriev I.V."/>
            <person name="Hibbett D.S."/>
        </authorList>
    </citation>
    <scope>NUCLEOTIDE SEQUENCE [LARGE SCALE GENOMIC DNA]</scope>
    <source>
        <strain evidence="3 4">HHB9708</strain>
    </source>
</reference>
<gene>
    <name evidence="3" type="ORF">SISNIDRAFT_428517</name>
</gene>
<protein>
    <recommendedName>
        <fullName evidence="1">RNA-dependent RNA polymerase</fullName>
        <ecNumber evidence="1">2.7.7.48</ecNumber>
    </recommendedName>
</protein>
<organism evidence="3 4">
    <name type="scientific">Sistotremastrum niveocremeum HHB9708</name>
    <dbReference type="NCBI Taxonomy" id="1314777"/>
    <lineage>
        <taxon>Eukaryota</taxon>
        <taxon>Fungi</taxon>
        <taxon>Dikarya</taxon>
        <taxon>Basidiomycota</taxon>
        <taxon>Agaricomycotina</taxon>
        <taxon>Agaricomycetes</taxon>
        <taxon>Sistotremastrales</taxon>
        <taxon>Sistotremastraceae</taxon>
        <taxon>Sertulicium</taxon>
        <taxon>Sertulicium niveocremeum</taxon>
    </lineage>
</organism>
<dbReference type="InterPro" id="IPR057596">
    <property type="entry name" value="RDRP_core"/>
</dbReference>
<dbReference type="PANTHER" id="PTHR23079:SF55">
    <property type="entry name" value="RNA-DIRECTED RNA POLYMERASE"/>
    <property type="match status" value="1"/>
</dbReference>
<evidence type="ECO:0000313" key="3">
    <source>
        <dbReference type="EMBL" id="KZS93114.1"/>
    </source>
</evidence>
<dbReference type="OrthoDB" id="6513042at2759"/>
<dbReference type="GO" id="GO:0003968">
    <property type="term" value="F:RNA-directed RNA polymerase activity"/>
    <property type="evidence" value="ECO:0007669"/>
    <property type="project" value="UniProtKB-KW"/>
</dbReference>
<keyword evidence="1" id="KW-0694">RNA-binding</keyword>
<keyword evidence="1" id="KW-0696">RNA-directed RNA polymerase</keyword>
<comment type="catalytic activity">
    <reaction evidence="1">
        <text>RNA(n) + a ribonucleoside 5'-triphosphate = RNA(n+1) + diphosphate</text>
        <dbReference type="Rhea" id="RHEA:21248"/>
        <dbReference type="Rhea" id="RHEA-COMP:14527"/>
        <dbReference type="Rhea" id="RHEA-COMP:17342"/>
        <dbReference type="ChEBI" id="CHEBI:33019"/>
        <dbReference type="ChEBI" id="CHEBI:61557"/>
        <dbReference type="ChEBI" id="CHEBI:140395"/>
        <dbReference type="EC" id="2.7.7.48"/>
    </reaction>
</comment>
<dbReference type="GO" id="GO:0031380">
    <property type="term" value="C:nuclear RNA-directed RNA polymerase complex"/>
    <property type="evidence" value="ECO:0007669"/>
    <property type="project" value="TreeGrafter"/>
</dbReference>
<keyword evidence="4" id="KW-1185">Reference proteome</keyword>
<keyword evidence="1" id="KW-0548">Nucleotidyltransferase</keyword>
<dbReference type="GO" id="GO:0030422">
    <property type="term" value="P:siRNA processing"/>
    <property type="evidence" value="ECO:0007669"/>
    <property type="project" value="TreeGrafter"/>
</dbReference>
<dbReference type="Pfam" id="PF05183">
    <property type="entry name" value="RdRP"/>
    <property type="match status" value="1"/>
</dbReference>
<keyword evidence="1" id="KW-0808">Transferase</keyword>
<evidence type="ECO:0000259" key="2">
    <source>
        <dbReference type="Pfam" id="PF05183"/>
    </source>
</evidence>
<dbReference type="GO" id="GO:0003723">
    <property type="term" value="F:RNA binding"/>
    <property type="evidence" value="ECO:0007669"/>
    <property type="project" value="UniProtKB-KW"/>
</dbReference>
<dbReference type="Proteomes" id="UP000076722">
    <property type="component" value="Unassembled WGS sequence"/>
</dbReference>
<dbReference type="EMBL" id="KV419408">
    <property type="protein sequence ID" value="KZS93114.1"/>
    <property type="molecule type" value="Genomic_DNA"/>
</dbReference>
<dbReference type="EC" id="2.7.7.48" evidence="1"/>
<proteinExistence type="inferred from homology"/>